<dbReference type="OrthoDB" id="1932454at2759"/>
<evidence type="ECO:0000313" key="3">
    <source>
        <dbReference type="Proteomes" id="UP000655225"/>
    </source>
</evidence>
<keyword evidence="1" id="KW-0812">Transmembrane</keyword>
<dbReference type="Proteomes" id="UP000655225">
    <property type="component" value="Unassembled WGS sequence"/>
</dbReference>
<proteinExistence type="predicted"/>
<dbReference type="AlphaFoldDB" id="A0A834Z6B7"/>
<evidence type="ECO:0000256" key="1">
    <source>
        <dbReference type="SAM" id="Phobius"/>
    </source>
</evidence>
<accession>A0A834Z6B7</accession>
<dbReference type="PANTHER" id="PTHR36396">
    <property type="entry name" value="MALTASE-GLUCOAMYLASE, INTESTINAL PROTEIN"/>
    <property type="match status" value="1"/>
</dbReference>
<dbReference type="PANTHER" id="PTHR36396:SF1">
    <property type="entry name" value="MALTASE-GLUCOAMYLASE, INTESTINAL PROTEIN"/>
    <property type="match status" value="1"/>
</dbReference>
<gene>
    <name evidence="2" type="ORF">HHK36_016988</name>
</gene>
<keyword evidence="1" id="KW-1133">Transmembrane helix</keyword>
<dbReference type="OMA" id="FLYIAKV"/>
<protein>
    <submittedName>
        <fullName evidence="2">Uncharacterized protein</fullName>
    </submittedName>
</protein>
<reference evidence="2 3" key="1">
    <citation type="submission" date="2020-04" db="EMBL/GenBank/DDBJ databases">
        <title>Plant Genome Project.</title>
        <authorList>
            <person name="Zhang R.-G."/>
        </authorList>
    </citation>
    <scope>NUCLEOTIDE SEQUENCE [LARGE SCALE GENOMIC DNA]</scope>
    <source>
        <strain evidence="2">YNK0</strain>
        <tissue evidence="2">Leaf</tissue>
    </source>
</reference>
<comment type="caution">
    <text evidence="2">The sequence shown here is derived from an EMBL/GenBank/DDBJ whole genome shotgun (WGS) entry which is preliminary data.</text>
</comment>
<organism evidence="2 3">
    <name type="scientific">Tetracentron sinense</name>
    <name type="common">Spur-leaf</name>
    <dbReference type="NCBI Taxonomy" id="13715"/>
    <lineage>
        <taxon>Eukaryota</taxon>
        <taxon>Viridiplantae</taxon>
        <taxon>Streptophyta</taxon>
        <taxon>Embryophyta</taxon>
        <taxon>Tracheophyta</taxon>
        <taxon>Spermatophyta</taxon>
        <taxon>Magnoliopsida</taxon>
        <taxon>Trochodendrales</taxon>
        <taxon>Trochodendraceae</taxon>
        <taxon>Tetracentron</taxon>
    </lineage>
</organism>
<name>A0A834Z6B7_TETSI</name>
<evidence type="ECO:0000313" key="2">
    <source>
        <dbReference type="EMBL" id="KAF8398061.1"/>
    </source>
</evidence>
<feature type="transmembrane region" description="Helical" evidence="1">
    <location>
        <begin position="186"/>
        <end position="210"/>
    </location>
</feature>
<keyword evidence="1" id="KW-0472">Membrane</keyword>
<keyword evidence="3" id="KW-1185">Reference proteome</keyword>
<dbReference type="EMBL" id="JABCRI010000011">
    <property type="protein sequence ID" value="KAF8398061.1"/>
    <property type="molecule type" value="Genomic_DNA"/>
</dbReference>
<sequence>MLTGKKYISFYSTIANVRSVEGVKLQYIYICCSSSYSKSAFQFQVLSAMAEDEEVENRNLLFEPPLRLPPKFLEVACKSSGKIRRFAAATEAGFALFLINRKLDFGVPLALHIEAIKEGEEPVSFGPHSVLVDYGDGWKLQTVMDEGLEKGKKIHLTPKEYPTGMSSDGLHPEKRSTEESNRNISFFYIGKILLAFTLIFLLGGMLTLVLENLPRLILLITSSM</sequence>